<dbReference type="KEGG" id="mlr:MELLADRAFT_70774"/>
<dbReference type="Proteomes" id="UP000001072">
    <property type="component" value="Unassembled WGS sequence"/>
</dbReference>
<dbReference type="EMBL" id="GL883092">
    <property type="protein sequence ID" value="EGG11356.1"/>
    <property type="molecule type" value="Genomic_DNA"/>
</dbReference>
<reference evidence="2" key="1">
    <citation type="journal article" date="2011" name="Proc. Natl. Acad. Sci. U.S.A.">
        <title>Obligate biotrophy features unraveled by the genomic analysis of rust fungi.</title>
        <authorList>
            <person name="Duplessis S."/>
            <person name="Cuomo C.A."/>
            <person name="Lin Y.-C."/>
            <person name="Aerts A."/>
            <person name="Tisserant E."/>
            <person name="Veneault-Fourrey C."/>
            <person name="Joly D.L."/>
            <person name="Hacquard S."/>
            <person name="Amselem J."/>
            <person name="Cantarel B.L."/>
            <person name="Chiu R."/>
            <person name="Coutinho P.M."/>
            <person name="Feau N."/>
            <person name="Field M."/>
            <person name="Frey P."/>
            <person name="Gelhaye E."/>
            <person name="Goldberg J."/>
            <person name="Grabherr M.G."/>
            <person name="Kodira C.D."/>
            <person name="Kohler A."/>
            <person name="Kuees U."/>
            <person name="Lindquist E.A."/>
            <person name="Lucas S.M."/>
            <person name="Mago R."/>
            <person name="Mauceli E."/>
            <person name="Morin E."/>
            <person name="Murat C."/>
            <person name="Pangilinan J.L."/>
            <person name="Park R."/>
            <person name="Pearson M."/>
            <person name="Quesneville H."/>
            <person name="Rouhier N."/>
            <person name="Sakthikumar S."/>
            <person name="Salamov A.A."/>
            <person name="Schmutz J."/>
            <person name="Selles B."/>
            <person name="Shapiro H."/>
            <person name="Tanguay P."/>
            <person name="Tuskan G.A."/>
            <person name="Henrissat B."/>
            <person name="Van de Peer Y."/>
            <person name="Rouze P."/>
            <person name="Ellis J.G."/>
            <person name="Dodds P.N."/>
            <person name="Schein J.E."/>
            <person name="Zhong S."/>
            <person name="Hamelin R.C."/>
            <person name="Grigoriev I.V."/>
            <person name="Szabo L.J."/>
            <person name="Martin F."/>
        </authorList>
    </citation>
    <scope>NUCLEOTIDE SEQUENCE [LARGE SCALE GENOMIC DNA]</scope>
    <source>
        <strain evidence="2">98AG31 / pathotype 3-4-7</strain>
    </source>
</reference>
<dbReference type="InParanoid" id="F4R7R2"/>
<dbReference type="HOGENOM" id="CLU_1722753_0_0_1"/>
<sequence length="152" mass="16207">MQKIFDLATKLVGDTLDLSLVYLIAVKPAPKASSESDQSVILSGYNLPSPLPVFDSKLHLRALHAAEGGLLYQNPSTAESAEAGLNSVALESNPYASAMIIRVGEEPSENSGGFLLAGFTSDAKRVIGGEDVSYMKQFSSELARYTAKLKLQ</sequence>
<keyword evidence="2" id="KW-1185">Reference proteome</keyword>
<proteinExistence type="predicted"/>
<dbReference type="AlphaFoldDB" id="F4R7R2"/>
<evidence type="ECO:0000313" key="1">
    <source>
        <dbReference type="EMBL" id="EGG11356.1"/>
    </source>
</evidence>
<gene>
    <name evidence="1" type="ORF">MELLADRAFT_70774</name>
</gene>
<dbReference type="GeneID" id="18931635"/>
<dbReference type="OrthoDB" id="303614at2759"/>
<dbReference type="RefSeq" id="XP_007404991.1">
    <property type="nucleotide sequence ID" value="XM_007404929.1"/>
</dbReference>
<name>F4R7R2_MELLP</name>
<accession>F4R7R2</accession>
<dbReference type="VEuPathDB" id="FungiDB:MELLADRAFT_70774"/>
<evidence type="ECO:0000313" key="2">
    <source>
        <dbReference type="Proteomes" id="UP000001072"/>
    </source>
</evidence>
<protein>
    <submittedName>
        <fullName evidence="1">Uncharacterized protein</fullName>
    </submittedName>
</protein>
<organism evidence="2">
    <name type="scientific">Melampsora larici-populina (strain 98AG31 / pathotype 3-4-7)</name>
    <name type="common">Poplar leaf rust fungus</name>
    <dbReference type="NCBI Taxonomy" id="747676"/>
    <lineage>
        <taxon>Eukaryota</taxon>
        <taxon>Fungi</taxon>
        <taxon>Dikarya</taxon>
        <taxon>Basidiomycota</taxon>
        <taxon>Pucciniomycotina</taxon>
        <taxon>Pucciniomycetes</taxon>
        <taxon>Pucciniales</taxon>
        <taxon>Melampsoraceae</taxon>
        <taxon>Melampsora</taxon>
    </lineage>
</organism>